<organism evidence="2 3">
    <name type="scientific">Ranatra chinensis</name>
    <dbReference type="NCBI Taxonomy" id="642074"/>
    <lineage>
        <taxon>Eukaryota</taxon>
        <taxon>Metazoa</taxon>
        <taxon>Ecdysozoa</taxon>
        <taxon>Arthropoda</taxon>
        <taxon>Hexapoda</taxon>
        <taxon>Insecta</taxon>
        <taxon>Pterygota</taxon>
        <taxon>Neoptera</taxon>
        <taxon>Paraneoptera</taxon>
        <taxon>Hemiptera</taxon>
        <taxon>Heteroptera</taxon>
        <taxon>Panheteroptera</taxon>
        <taxon>Nepomorpha</taxon>
        <taxon>Nepidae</taxon>
        <taxon>Ranatrinae</taxon>
        <taxon>Ranatra</taxon>
    </lineage>
</organism>
<accession>A0ABD0ZLC3</accession>
<evidence type="ECO:0000313" key="3">
    <source>
        <dbReference type="Proteomes" id="UP001558652"/>
    </source>
</evidence>
<feature type="region of interest" description="Disordered" evidence="1">
    <location>
        <begin position="1"/>
        <end position="77"/>
    </location>
</feature>
<keyword evidence="3" id="KW-1185">Reference proteome</keyword>
<name>A0ABD0ZLC3_9HEMI</name>
<dbReference type="EMBL" id="JBFDAA010000001">
    <property type="protein sequence ID" value="KAL1140849.1"/>
    <property type="molecule type" value="Genomic_DNA"/>
</dbReference>
<dbReference type="AlphaFoldDB" id="A0ABD0ZLC3"/>
<evidence type="ECO:0000313" key="2">
    <source>
        <dbReference type="EMBL" id="KAL1140849.1"/>
    </source>
</evidence>
<proteinExistence type="predicted"/>
<dbReference type="Proteomes" id="UP001558652">
    <property type="component" value="Unassembled WGS sequence"/>
</dbReference>
<sequence length="101" mass="10744">MDGLSGGARPPAGHSGFPVVREVGPGAQVPDGLLHAGGVARGWPLQEGGPYGRTQPSPPHPRRGRTPGTPGNTPYHRIHRMELSCSLRKSLYKGTEWKGVF</sequence>
<evidence type="ECO:0000256" key="1">
    <source>
        <dbReference type="SAM" id="MobiDB-lite"/>
    </source>
</evidence>
<protein>
    <submittedName>
        <fullName evidence="2">Uncharacterized protein</fullName>
    </submittedName>
</protein>
<reference evidence="2 3" key="1">
    <citation type="submission" date="2024-07" db="EMBL/GenBank/DDBJ databases">
        <title>Chromosome-level genome assembly of the water stick insect Ranatra chinensis (Heteroptera: Nepidae).</title>
        <authorList>
            <person name="Liu X."/>
        </authorList>
    </citation>
    <scope>NUCLEOTIDE SEQUENCE [LARGE SCALE GENOMIC DNA]</scope>
    <source>
        <strain evidence="2">Cailab_2021Rc</strain>
        <tissue evidence="2">Muscle</tissue>
    </source>
</reference>
<comment type="caution">
    <text evidence="2">The sequence shown here is derived from an EMBL/GenBank/DDBJ whole genome shotgun (WGS) entry which is preliminary data.</text>
</comment>
<gene>
    <name evidence="2" type="ORF">AAG570_000777</name>
</gene>